<dbReference type="Proteomes" id="UP000255509">
    <property type="component" value="Unassembled WGS sequence"/>
</dbReference>
<dbReference type="Pfam" id="PF09327">
    <property type="entry name" value="Phage_Tail_Tip"/>
    <property type="match status" value="1"/>
</dbReference>
<dbReference type="InterPro" id="IPR053171">
    <property type="entry name" value="Viral_Tip_Attach_Protein"/>
</dbReference>
<protein>
    <submittedName>
        <fullName evidence="3">Tail protein</fullName>
    </submittedName>
</protein>
<reference evidence="3 4" key="1">
    <citation type="submission" date="2018-06" db="EMBL/GenBank/DDBJ databases">
        <authorList>
            <consortium name="Pathogen Informatics"/>
            <person name="Doyle S."/>
        </authorList>
    </citation>
    <scope>NUCLEOTIDE SEQUENCE [LARGE SCALE GENOMIC DNA]</scope>
    <source>
        <strain evidence="3 4">NCTC8258</strain>
    </source>
</reference>
<dbReference type="AlphaFoldDB" id="A0A379WAW3"/>
<dbReference type="PANTHER" id="PTHR36251">
    <property type="entry name" value="FELS-1 PROPHAGE HOST SPECIFICITY PROTEIN-RELATED"/>
    <property type="match status" value="1"/>
</dbReference>
<evidence type="ECO:0000259" key="2">
    <source>
        <dbReference type="Pfam" id="PF24489"/>
    </source>
</evidence>
<evidence type="ECO:0000313" key="4">
    <source>
        <dbReference type="Proteomes" id="UP000255509"/>
    </source>
</evidence>
<evidence type="ECO:0000313" key="3">
    <source>
        <dbReference type="EMBL" id="SUH15981.1"/>
    </source>
</evidence>
<name>A0A379WAW3_SALET</name>
<accession>A0A379WAW3</accession>
<gene>
    <name evidence="3" type="ORF">NCTC8258_03724</name>
</gene>
<dbReference type="PANTHER" id="PTHR36251:SF2">
    <property type="entry name" value="GIFSY-2 PROPHAGE HOST SPECIFICITY PROTEIN J, PHAGE LAMBDA"/>
    <property type="match status" value="1"/>
</dbReference>
<feature type="domain" description="Tip attachment protein J second Ig-like" evidence="2">
    <location>
        <begin position="208"/>
        <end position="313"/>
    </location>
</feature>
<dbReference type="Pfam" id="PF24489">
    <property type="entry name" value="Ig_J_second"/>
    <property type="match status" value="1"/>
</dbReference>
<sequence length="535" mass="58548">MTEDGVEISQDMKLRFVTSEFQAQRLADVKLKRTRIARTMNVTLNLSGYRYRPGMYVKVNFPSIGIVNVEMRVTDWKFGVQNGVQLTLKQETADVWGDVIGKPIERPPFTQLPSGGVAQPQNLKYTVEEIGQVVQGILSWQNIGQVVYNKVIIRRNGQMVMSVQVPGTFTRLNGLPKDTYTAHVIAVNQMGAESPEGYLEFSIEAPPPPSHVDIEQGFFAVTMIPRLAAITNVSTQFDFWTSGEAKLPDTSTSTVEGNASREGVGTTWTSNQLQAGHTYYWYIRTINAFGASAFVEVPALCSMDTGELMDLIDDGIQKSDAFQNVKDGVDTNLEGIMENSLANHGTVEHQYQQYGEVRADILVVKTTVATAEQGLADLSTYVQAQIGPEGSLTSAVNQKMTAEVNSDGTAKASYTLNMGIVRNGVKYNTGFGMSIEPSGNSYKSTVVFAAEQFGIYSGNNPGNWQAAFFVYNGQVFIRSALIQEASIDFAKLPIHFSLQTLSPVVVDADGIYQNLVAQNSMGNSMPTAVNLHLTE</sequence>
<evidence type="ECO:0000259" key="1">
    <source>
        <dbReference type="Pfam" id="PF09327"/>
    </source>
</evidence>
<proteinExistence type="predicted"/>
<organism evidence="3 4">
    <name type="scientific">Salmonella enterica I</name>
    <dbReference type="NCBI Taxonomy" id="59201"/>
    <lineage>
        <taxon>Bacteria</taxon>
        <taxon>Pseudomonadati</taxon>
        <taxon>Pseudomonadota</taxon>
        <taxon>Gammaproteobacteria</taxon>
        <taxon>Enterobacterales</taxon>
        <taxon>Enterobacteriaceae</taxon>
        <taxon>Salmonella</taxon>
    </lineage>
</organism>
<dbReference type="InterPro" id="IPR057587">
    <property type="entry name" value="GpJ_Ig_second"/>
</dbReference>
<dbReference type="EMBL" id="UGXS01000004">
    <property type="protein sequence ID" value="SUH15981.1"/>
    <property type="molecule type" value="Genomic_DNA"/>
</dbReference>
<feature type="domain" description="Tip attachment protein J central straight fiber" evidence="1">
    <location>
        <begin position="395"/>
        <end position="492"/>
    </location>
</feature>
<dbReference type="InterPro" id="IPR015406">
    <property type="entry name" value="GpJ_CSF"/>
</dbReference>